<reference evidence="8" key="1">
    <citation type="submission" date="2020-05" db="EMBL/GenBank/DDBJ databases">
        <authorList>
            <person name="Chiriac C."/>
            <person name="Salcher M."/>
            <person name="Ghai R."/>
            <person name="Kavagutti S V."/>
        </authorList>
    </citation>
    <scope>NUCLEOTIDE SEQUENCE</scope>
</reference>
<evidence type="ECO:0000313" key="9">
    <source>
        <dbReference type="EMBL" id="CAB4936222.1"/>
    </source>
</evidence>
<dbReference type="EMBL" id="CAEZVK010000006">
    <property type="protein sequence ID" value="CAB4622476.1"/>
    <property type="molecule type" value="Genomic_DNA"/>
</dbReference>
<evidence type="ECO:0000313" key="7">
    <source>
        <dbReference type="EMBL" id="CAB4594487.1"/>
    </source>
</evidence>
<feature type="transmembrane region" description="Helical" evidence="6">
    <location>
        <begin position="40"/>
        <end position="66"/>
    </location>
</feature>
<feature type="transmembrane region" description="Helical" evidence="6">
    <location>
        <begin position="86"/>
        <end position="112"/>
    </location>
</feature>
<evidence type="ECO:0000256" key="3">
    <source>
        <dbReference type="ARBA" id="ARBA00022692"/>
    </source>
</evidence>
<keyword evidence="2" id="KW-0813">Transport</keyword>
<dbReference type="PRINTS" id="PR00783">
    <property type="entry name" value="MINTRINSICP"/>
</dbReference>
<dbReference type="Gene3D" id="1.20.1080.10">
    <property type="entry name" value="Glycerol uptake facilitator protein"/>
    <property type="match status" value="1"/>
</dbReference>
<dbReference type="EMBL" id="CAFBNA010000069">
    <property type="protein sequence ID" value="CAB4936222.1"/>
    <property type="molecule type" value="Genomic_DNA"/>
</dbReference>
<feature type="transmembrane region" description="Helical" evidence="6">
    <location>
        <begin position="197"/>
        <end position="216"/>
    </location>
</feature>
<dbReference type="PANTHER" id="PTHR45724">
    <property type="entry name" value="AQUAPORIN NIP2-1"/>
    <property type="match status" value="1"/>
</dbReference>
<feature type="transmembrane region" description="Helical" evidence="6">
    <location>
        <begin position="124"/>
        <end position="143"/>
    </location>
</feature>
<accession>A0A6J6IAJ0</accession>
<evidence type="ECO:0000256" key="4">
    <source>
        <dbReference type="ARBA" id="ARBA00022989"/>
    </source>
</evidence>
<dbReference type="PANTHER" id="PTHR45724:SF13">
    <property type="entry name" value="AQUAPORIN NIP1-1-RELATED"/>
    <property type="match status" value="1"/>
</dbReference>
<dbReference type="InterPro" id="IPR034294">
    <property type="entry name" value="Aquaporin_transptr"/>
</dbReference>
<feature type="transmembrane region" description="Helical" evidence="6">
    <location>
        <begin position="155"/>
        <end position="176"/>
    </location>
</feature>
<evidence type="ECO:0000256" key="6">
    <source>
        <dbReference type="SAM" id="Phobius"/>
    </source>
</evidence>
<evidence type="ECO:0000256" key="5">
    <source>
        <dbReference type="ARBA" id="ARBA00023136"/>
    </source>
</evidence>
<dbReference type="InterPro" id="IPR023271">
    <property type="entry name" value="Aquaporin-like"/>
</dbReference>
<dbReference type="GO" id="GO:0016020">
    <property type="term" value="C:membrane"/>
    <property type="evidence" value="ECO:0007669"/>
    <property type="project" value="UniProtKB-SubCell"/>
</dbReference>
<dbReference type="InterPro" id="IPR000425">
    <property type="entry name" value="MIP"/>
</dbReference>
<organism evidence="8">
    <name type="scientific">freshwater metagenome</name>
    <dbReference type="NCBI Taxonomy" id="449393"/>
    <lineage>
        <taxon>unclassified sequences</taxon>
        <taxon>metagenomes</taxon>
        <taxon>ecological metagenomes</taxon>
    </lineage>
</organism>
<dbReference type="Pfam" id="PF00230">
    <property type="entry name" value="MIP"/>
    <property type="match status" value="1"/>
</dbReference>
<feature type="transmembrane region" description="Helical" evidence="6">
    <location>
        <begin position="12"/>
        <end position="33"/>
    </location>
</feature>
<keyword evidence="4 6" id="KW-1133">Transmembrane helix</keyword>
<protein>
    <submittedName>
        <fullName evidence="8">Unannotated protein</fullName>
    </submittedName>
</protein>
<evidence type="ECO:0000256" key="2">
    <source>
        <dbReference type="ARBA" id="ARBA00022448"/>
    </source>
</evidence>
<comment type="subcellular location">
    <subcellularLocation>
        <location evidence="1">Membrane</location>
        <topology evidence="1">Multi-pass membrane protein</topology>
    </subcellularLocation>
</comment>
<evidence type="ECO:0000256" key="1">
    <source>
        <dbReference type="ARBA" id="ARBA00004141"/>
    </source>
</evidence>
<proteinExistence type="predicted"/>
<sequence length="234" mass="24268">MSPLLRKCVAEFLGSAFLIATVIGSGIMATNLTDNVALQLLCNTVATAGGLVALIAAFGSVSGAHFNPVVTIADRVFKGMPTRDVLPYIASQILGMVAGVIVANLMFGLAAINLSTKTRTGGGLWLGEIVATLGLLLVIFGVVRSGKSTLAPFVVAGYITAAYFFTSSTSFANPAITIGRSLSNSFAGIAPKSAPGFIIAQFVGMALALLAIRIVFPDADEFADELLMHHEEDK</sequence>
<dbReference type="GO" id="GO:0015267">
    <property type="term" value="F:channel activity"/>
    <property type="evidence" value="ECO:0007669"/>
    <property type="project" value="InterPro"/>
</dbReference>
<keyword evidence="3 6" id="KW-0812">Transmembrane</keyword>
<evidence type="ECO:0000313" key="8">
    <source>
        <dbReference type="EMBL" id="CAB4622476.1"/>
    </source>
</evidence>
<keyword evidence="5 6" id="KW-0472">Membrane</keyword>
<gene>
    <name evidence="7" type="ORF">UFOPK1827_00150</name>
    <name evidence="8" type="ORF">UFOPK2000_00142</name>
    <name evidence="9" type="ORF">UFOPK3708_01153</name>
</gene>
<name>A0A6J6IAJ0_9ZZZZ</name>
<dbReference type="EMBL" id="CAEZUO010000003">
    <property type="protein sequence ID" value="CAB4594487.1"/>
    <property type="molecule type" value="Genomic_DNA"/>
</dbReference>
<dbReference type="SUPFAM" id="SSF81338">
    <property type="entry name" value="Aquaporin-like"/>
    <property type="match status" value="1"/>
</dbReference>
<dbReference type="AlphaFoldDB" id="A0A6J6IAJ0"/>